<comment type="similarity">
    <text evidence="1 7">Belongs to the peptidase S8 family.</text>
</comment>
<dbReference type="PRINTS" id="PR00723">
    <property type="entry name" value="SUBTILISIN"/>
</dbReference>
<dbReference type="InterPro" id="IPR041469">
    <property type="entry name" value="Subtilisin-like_FN3"/>
</dbReference>
<dbReference type="Gene3D" id="2.60.40.2310">
    <property type="match status" value="1"/>
</dbReference>
<feature type="active site" description="Charge relay system" evidence="7">
    <location>
        <position position="557"/>
    </location>
</feature>
<feature type="active site" description="Charge relay system" evidence="7">
    <location>
        <position position="222"/>
    </location>
</feature>
<evidence type="ECO:0000313" key="14">
    <source>
        <dbReference type="Proteomes" id="UP001412067"/>
    </source>
</evidence>
<feature type="domain" description="Subtilisin-like protease fibronectin type-III" evidence="12">
    <location>
        <begin position="674"/>
        <end position="772"/>
    </location>
</feature>
<accession>A0ABR2LQM6</accession>
<feature type="domain" description="PA" evidence="10">
    <location>
        <begin position="380"/>
        <end position="464"/>
    </location>
</feature>
<keyword evidence="6" id="KW-0325">Glycoprotein</keyword>
<feature type="active site" description="Charge relay system" evidence="7">
    <location>
        <position position="163"/>
    </location>
</feature>
<feature type="domain" description="Peptidase S8/S53" evidence="9">
    <location>
        <begin position="154"/>
        <end position="601"/>
    </location>
</feature>
<keyword evidence="2 7" id="KW-0645">Protease</keyword>
<dbReference type="Pfam" id="PF17766">
    <property type="entry name" value="fn3_6"/>
    <property type="match status" value="1"/>
</dbReference>
<dbReference type="SUPFAM" id="SSF52025">
    <property type="entry name" value="PA domain"/>
    <property type="match status" value="1"/>
</dbReference>
<dbReference type="InterPro" id="IPR034197">
    <property type="entry name" value="Peptidases_S8_3"/>
</dbReference>
<name>A0ABR2LQM6_9ASPA</name>
<dbReference type="Pfam" id="PF05922">
    <property type="entry name" value="Inhibitor_I9"/>
    <property type="match status" value="1"/>
</dbReference>
<evidence type="ECO:0000259" key="9">
    <source>
        <dbReference type="Pfam" id="PF00082"/>
    </source>
</evidence>
<evidence type="ECO:0000256" key="6">
    <source>
        <dbReference type="ARBA" id="ARBA00023180"/>
    </source>
</evidence>
<dbReference type="Gene3D" id="3.30.70.80">
    <property type="entry name" value="Peptidase S8 propeptide/proteinase inhibitor I9"/>
    <property type="match status" value="1"/>
</dbReference>
<feature type="compositionally biased region" description="Polar residues" evidence="8">
    <location>
        <begin position="504"/>
        <end position="514"/>
    </location>
</feature>
<evidence type="ECO:0000256" key="3">
    <source>
        <dbReference type="ARBA" id="ARBA00022729"/>
    </source>
</evidence>
<dbReference type="Gene3D" id="3.40.50.200">
    <property type="entry name" value="Peptidase S8/S53 domain"/>
    <property type="match status" value="1"/>
</dbReference>
<dbReference type="PROSITE" id="PS51892">
    <property type="entry name" value="SUBTILASE"/>
    <property type="match status" value="1"/>
</dbReference>
<dbReference type="Gene3D" id="3.50.30.30">
    <property type="match status" value="1"/>
</dbReference>
<evidence type="ECO:0000256" key="7">
    <source>
        <dbReference type="PROSITE-ProRule" id="PRU01240"/>
    </source>
</evidence>
<feature type="region of interest" description="Disordered" evidence="8">
    <location>
        <begin position="501"/>
        <end position="521"/>
    </location>
</feature>
<evidence type="ECO:0000313" key="13">
    <source>
        <dbReference type="EMBL" id="KAK8947726.1"/>
    </source>
</evidence>
<dbReference type="Pfam" id="PF00082">
    <property type="entry name" value="Peptidase_S8"/>
    <property type="match status" value="1"/>
</dbReference>
<evidence type="ECO:0000259" key="10">
    <source>
        <dbReference type="Pfam" id="PF02225"/>
    </source>
</evidence>
<evidence type="ECO:0000259" key="12">
    <source>
        <dbReference type="Pfam" id="PF17766"/>
    </source>
</evidence>
<comment type="caution">
    <text evidence="13">The sequence shown here is derived from an EMBL/GenBank/DDBJ whole genome shotgun (WGS) entry which is preliminary data.</text>
</comment>
<dbReference type="InterPro" id="IPR037045">
    <property type="entry name" value="S8pro/Inhibitor_I9_sf"/>
</dbReference>
<evidence type="ECO:0000259" key="11">
    <source>
        <dbReference type="Pfam" id="PF05922"/>
    </source>
</evidence>
<protein>
    <submittedName>
        <fullName evidence="13">Subtilisin-like protease SDD1</fullName>
    </submittedName>
</protein>
<evidence type="ECO:0000256" key="4">
    <source>
        <dbReference type="ARBA" id="ARBA00022801"/>
    </source>
</evidence>
<reference evidence="13 14" key="1">
    <citation type="journal article" date="2022" name="Nat. Plants">
        <title>Genomes of leafy and leafless Platanthera orchids illuminate the evolution of mycoheterotrophy.</title>
        <authorList>
            <person name="Li M.H."/>
            <person name="Liu K.W."/>
            <person name="Li Z."/>
            <person name="Lu H.C."/>
            <person name="Ye Q.L."/>
            <person name="Zhang D."/>
            <person name="Wang J.Y."/>
            <person name="Li Y.F."/>
            <person name="Zhong Z.M."/>
            <person name="Liu X."/>
            <person name="Yu X."/>
            <person name="Liu D.K."/>
            <person name="Tu X.D."/>
            <person name="Liu B."/>
            <person name="Hao Y."/>
            <person name="Liao X.Y."/>
            <person name="Jiang Y.T."/>
            <person name="Sun W.H."/>
            <person name="Chen J."/>
            <person name="Chen Y.Q."/>
            <person name="Ai Y."/>
            <person name="Zhai J.W."/>
            <person name="Wu S.S."/>
            <person name="Zhou Z."/>
            <person name="Hsiao Y.Y."/>
            <person name="Wu W.L."/>
            <person name="Chen Y.Y."/>
            <person name="Lin Y.F."/>
            <person name="Hsu J.L."/>
            <person name="Li C.Y."/>
            <person name="Wang Z.W."/>
            <person name="Zhao X."/>
            <person name="Zhong W.Y."/>
            <person name="Ma X.K."/>
            <person name="Ma L."/>
            <person name="Huang J."/>
            <person name="Chen G.Z."/>
            <person name="Huang M.Z."/>
            <person name="Huang L."/>
            <person name="Peng D.H."/>
            <person name="Luo Y.B."/>
            <person name="Zou S.Q."/>
            <person name="Chen S.P."/>
            <person name="Lan S."/>
            <person name="Tsai W.C."/>
            <person name="Van de Peer Y."/>
            <person name="Liu Z.J."/>
        </authorList>
    </citation>
    <scope>NUCLEOTIDE SEQUENCE [LARGE SCALE GENOMIC DNA]</scope>
    <source>
        <strain evidence="13">Lor288</strain>
    </source>
</reference>
<dbReference type="SUPFAM" id="SSF52743">
    <property type="entry name" value="Subtilisin-like"/>
    <property type="match status" value="1"/>
</dbReference>
<keyword evidence="4 7" id="KW-0378">Hydrolase</keyword>
<feature type="domain" description="Inhibitor I9" evidence="11">
    <location>
        <begin position="34"/>
        <end position="106"/>
    </location>
</feature>
<dbReference type="InterPro" id="IPR000209">
    <property type="entry name" value="Peptidase_S8/S53_dom"/>
</dbReference>
<dbReference type="InterPro" id="IPR046450">
    <property type="entry name" value="PA_dom_sf"/>
</dbReference>
<dbReference type="CDD" id="cd02120">
    <property type="entry name" value="PA_subtilisin_like"/>
    <property type="match status" value="1"/>
</dbReference>
<evidence type="ECO:0000256" key="5">
    <source>
        <dbReference type="ARBA" id="ARBA00022825"/>
    </source>
</evidence>
<dbReference type="EMBL" id="JBBWWR010000016">
    <property type="protein sequence ID" value="KAK8947726.1"/>
    <property type="molecule type" value="Genomic_DNA"/>
</dbReference>
<dbReference type="InterPro" id="IPR010259">
    <property type="entry name" value="S8pro/Inhibitor_I9"/>
</dbReference>
<evidence type="ECO:0000256" key="8">
    <source>
        <dbReference type="SAM" id="MobiDB-lite"/>
    </source>
</evidence>
<dbReference type="Proteomes" id="UP001412067">
    <property type="component" value="Unassembled WGS sequence"/>
</dbReference>
<dbReference type="InterPro" id="IPR036852">
    <property type="entry name" value="Peptidase_S8/S53_dom_sf"/>
</dbReference>
<proteinExistence type="inferred from homology"/>
<dbReference type="InterPro" id="IPR045051">
    <property type="entry name" value="SBT"/>
</dbReference>
<keyword evidence="14" id="KW-1185">Reference proteome</keyword>
<dbReference type="InterPro" id="IPR003137">
    <property type="entry name" value="PA_domain"/>
</dbReference>
<dbReference type="Pfam" id="PF02225">
    <property type="entry name" value="PA"/>
    <property type="match status" value="1"/>
</dbReference>
<keyword evidence="5 7" id="KW-0720">Serine protease</keyword>
<evidence type="ECO:0000256" key="1">
    <source>
        <dbReference type="ARBA" id="ARBA00011073"/>
    </source>
</evidence>
<evidence type="ECO:0000256" key="2">
    <source>
        <dbReference type="ARBA" id="ARBA00022670"/>
    </source>
</evidence>
<dbReference type="CDD" id="cd04852">
    <property type="entry name" value="Peptidases_S8_3"/>
    <property type="match status" value="1"/>
</dbReference>
<organism evidence="13 14">
    <name type="scientific">Platanthera guangdongensis</name>
    <dbReference type="NCBI Taxonomy" id="2320717"/>
    <lineage>
        <taxon>Eukaryota</taxon>
        <taxon>Viridiplantae</taxon>
        <taxon>Streptophyta</taxon>
        <taxon>Embryophyta</taxon>
        <taxon>Tracheophyta</taxon>
        <taxon>Spermatophyta</taxon>
        <taxon>Magnoliopsida</taxon>
        <taxon>Liliopsida</taxon>
        <taxon>Asparagales</taxon>
        <taxon>Orchidaceae</taxon>
        <taxon>Orchidoideae</taxon>
        <taxon>Orchideae</taxon>
        <taxon>Orchidinae</taxon>
        <taxon>Platanthera</taxon>
    </lineage>
</organism>
<sequence>MMISLLLIHSQSSPPSAHAQLLPVIGGQNQVMTTYIVHVERPKINRTLLPDDDDEWLTNYHLSFLPNATLDSGESRLIYSYRDAISGFAARLTSDEARAMRSVNGFLHARTDSHPPPRLLTTHSPEFLGLSKTTGGVWGLTLFISLARASADYGSGVIIGILDTAVDATHPSFNDNGMPPPPPYWKGECDSLHCNNKIIGSKSFNRGRAYNSASADNNGTEHGTHVASISAGVFVEDANVLGSAEGVSVGMAPKAHLAIYQVCSQDECADSDVLAGIDRAIYDEVDLISVSFGSAASRPFYEDSVAIGSYSALRHRILTVAAAGNSGPAKGSVANDAPWILTVGASTTDRRIVVTVKLGDGTELVGESAYQPSSFNSTETLPLVFLDFQNPSAGNGCRNDSFNGVDVSGKIVLCEVGFGVKNIEKGENVKSAGGAAMILLNQVDQGETTLSEAHVLPAAHLSYSARCSMVFYINSSKSSNSTPTAAIVFNGTRFGTPASPAVASFSSHGPSPNNGGIMKPDTIGPGVNILGAWPSKVGPNHLSITPESNFNFQSGTSVATPHLSGIAALLRSSHPHWSASAIKSAIMTTADTEDGEGNPITDQRDNSSLASRFAMGAGQVNPGKANNPGLVYNLRSHEYKPYLCGLGYTNRQVTMITQHHVNCLRYRRELGPEQLNYPSISVALGPHLMKTVRRWVKNVGEGNATYYAKIEMPQGVKVEAYPARLYFARRYDSRRFQLVLTANSSSLSPGQVAVGQLSWVSSDHIVKSVISITSA</sequence>
<keyword evidence="3" id="KW-0732">Signal</keyword>
<dbReference type="PANTHER" id="PTHR10795">
    <property type="entry name" value="PROPROTEIN CONVERTASE SUBTILISIN/KEXIN"/>
    <property type="match status" value="1"/>
</dbReference>
<dbReference type="InterPro" id="IPR015500">
    <property type="entry name" value="Peptidase_S8_subtilisin-rel"/>
</dbReference>
<gene>
    <name evidence="13" type="primary">SDD1</name>
    <name evidence="13" type="ORF">KSP40_PGU011943</name>
</gene>